<accession>A0A507DPA9</accession>
<dbReference type="AlphaFoldDB" id="A0A507DPA9"/>
<gene>
    <name evidence="1" type="ORF">SeMB42_g01204</name>
</gene>
<name>A0A507DPA9_9FUNG</name>
<protein>
    <submittedName>
        <fullName evidence="1">Uncharacterized protein</fullName>
    </submittedName>
</protein>
<dbReference type="EMBL" id="QEAN01000029">
    <property type="protein sequence ID" value="TPX52720.1"/>
    <property type="molecule type" value="Genomic_DNA"/>
</dbReference>
<proteinExistence type="predicted"/>
<dbReference type="VEuPathDB" id="FungiDB:SeMB42_g01204"/>
<evidence type="ECO:0000313" key="2">
    <source>
        <dbReference type="Proteomes" id="UP000317494"/>
    </source>
</evidence>
<keyword evidence="2" id="KW-1185">Reference proteome</keyword>
<organism evidence="1 2">
    <name type="scientific">Synchytrium endobioticum</name>
    <dbReference type="NCBI Taxonomy" id="286115"/>
    <lineage>
        <taxon>Eukaryota</taxon>
        <taxon>Fungi</taxon>
        <taxon>Fungi incertae sedis</taxon>
        <taxon>Chytridiomycota</taxon>
        <taxon>Chytridiomycota incertae sedis</taxon>
        <taxon>Chytridiomycetes</taxon>
        <taxon>Synchytriales</taxon>
        <taxon>Synchytriaceae</taxon>
        <taxon>Synchytrium</taxon>
    </lineage>
</organism>
<reference evidence="1 2" key="1">
    <citation type="journal article" date="2019" name="Sci. Rep.">
        <title>Comparative genomics of chytrid fungi reveal insights into the obligate biotrophic and pathogenic lifestyle of Synchytrium endobioticum.</title>
        <authorList>
            <person name="van de Vossenberg B.T.L.H."/>
            <person name="Warris S."/>
            <person name="Nguyen H.D.T."/>
            <person name="van Gent-Pelzer M.P.E."/>
            <person name="Joly D.L."/>
            <person name="van de Geest H.C."/>
            <person name="Bonants P.J.M."/>
            <person name="Smith D.S."/>
            <person name="Levesque C.A."/>
            <person name="van der Lee T.A.J."/>
        </authorList>
    </citation>
    <scope>NUCLEOTIDE SEQUENCE [LARGE SCALE GENOMIC DNA]</scope>
    <source>
        <strain evidence="1 2">MB42</strain>
    </source>
</reference>
<evidence type="ECO:0000313" key="1">
    <source>
        <dbReference type="EMBL" id="TPX52720.1"/>
    </source>
</evidence>
<sequence length="116" mass="12973">MDWGLPLNKLDMVFVCLTSASMLKTSPATDTNGEMKYSSRIVSPIEFKGATTDVAPTILPQFVKYEHIPGFEADASEFAHPLVSNSVRVCRFSSIQLCTTHNNQHQKLDIYPDQDH</sequence>
<comment type="caution">
    <text evidence="1">The sequence shown here is derived from an EMBL/GenBank/DDBJ whole genome shotgun (WGS) entry which is preliminary data.</text>
</comment>
<dbReference type="Proteomes" id="UP000317494">
    <property type="component" value="Unassembled WGS sequence"/>
</dbReference>